<accession>A0AC34FCX7</accession>
<proteinExistence type="predicted"/>
<organism evidence="1 2">
    <name type="scientific">Panagrolaimus sp. ES5</name>
    <dbReference type="NCBI Taxonomy" id="591445"/>
    <lineage>
        <taxon>Eukaryota</taxon>
        <taxon>Metazoa</taxon>
        <taxon>Ecdysozoa</taxon>
        <taxon>Nematoda</taxon>
        <taxon>Chromadorea</taxon>
        <taxon>Rhabditida</taxon>
        <taxon>Tylenchina</taxon>
        <taxon>Panagrolaimomorpha</taxon>
        <taxon>Panagrolaimoidea</taxon>
        <taxon>Panagrolaimidae</taxon>
        <taxon>Panagrolaimus</taxon>
    </lineage>
</organism>
<dbReference type="WBParaSite" id="ES5_v2.g14931.t1">
    <property type="protein sequence ID" value="ES5_v2.g14931.t1"/>
    <property type="gene ID" value="ES5_v2.g14931"/>
</dbReference>
<sequence>MSTPELTPTKRLKIVQKSIAAASNKVTKKRSNPFSKYMKVCKTNLAKRKSNENERMKRIRDAKKRNPQRGKGFFQVSMNKILELQQVHIDDLPAVTIDDDVMEMHLPQNYITPDIIQDEPPEATVESTFSEANIELTSNGFDEKDFIFVPKKNIKLITKRSILKIWAFCHSMLAQIIQQLNVEPIQGRSEYNGNSCRKIVNYFGQNNPVSTNEIPMFYLFKLAAKLQKFSIAKNLTTQEIDECEETIDTLYDYLDGLRNFKYNNKLHILRFHVIPFINIHGSWGNYSEQGIERLHCLVNEYRNRITSKNDFKQNIYAMQMLILATYFHDFK</sequence>
<protein>
    <submittedName>
        <fullName evidence="2">Uncharacterized protein</fullName>
    </submittedName>
</protein>
<evidence type="ECO:0000313" key="1">
    <source>
        <dbReference type="Proteomes" id="UP000887579"/>
    </source>
</evidence>
<name>A0AC34FCX7_9BILA</name>
<dbReference type="Proteomes" id="UP000887579">
    <property type="component" value="Unplaced"/>
</dbReference>
<evidence type="ECO:0000313" key="2">
    <source>
        <dbReference type="WBParaSite" id="ES5_v2.g14931.t1"/>
    </source>
</evidence>
<reference evidence="2" key="1">
    <citation type="submission" date="2022-11" db="UniProtKB">
        <authorList>
            <consortium name="WormBaseParasite"/>
        </authorList>
    </citation>
    <scope>IDENTIFICATION</scope>
</reference>